<accession>A0A0V1HIJ1</accession>
<dbReference type="EMBL" id="JYDS01000367">
    <property type="protein sequence ID" value="KRZ10300.1"/>
    <property type="molecule type" value="Genomic_DNA"/>
</dbReference>
<dbReference type="EMBL" id="JYDV01000175">
    <property type="protein sequence ID" value="KRZ26814.1"/>
    <property type="molecule type" value="Genomic_DNA"/>
</dbReference>
<keyword evidence="3" id="KW-1185">Reference proteome</keyword>
<dbReference type="Proteomes" id="UP000054805">
    <property type="component" value="Unassembled WGS sequence"/>
</dbReference>
<dbReference type="Proteomes" id="UP000054826">
    <property type="component" value="Unassembled WGS sequence"/>
</dbReference>
<evidence type="ECO:0000313" key="1">
    <source>
        <dbReference type="EMBL" id="KRZ10300.1"/>
    </source>
</evidence>
<gene>
    <name evidence="1" type="ORF">T4B_9501</name>
    <name evidence="2" type="ORF">T4C_5924</name>
</gene>
<sequence>MLKGRICKLDIGVTITLSELHISSCVTANRLFEDALAKLRLLDIEFLFTGQVDNIQHEGFSELLLDFNTYGLQLNFPQTLFQMNSLNPGFIQVVNRFDIAQLLFTLNNGNKSCGSTAYAVLEQDDGHARDEENRR</sequence>
<reference evidence="3 4" key="1">
    <citation type="submission" date="2015-01" db="EMBL/GenBank/DDBJ databases">
        <title>Evolution of Trichinella species and genotypes.</title>
        <authorList>
            <person name="Korhonen P.K."/>
            <person name="Edoardo P."/>
            <person name="Giuseppe L.R."/>
            <person name="Gasser R.B."/>
        </authorList>
    </citation>
    <scope>NUCLEOTIDE SEQUENCE [LARGE SCALE GENOMIC DNA]</scope>
    <source>
        <strain evidence="2">ISS176</strain>
        <strain evidence="1">ISS588</strain>
    </source>
</reference>
<evidence type="ECO:0000313" key="2">
    <source>
        <dbReference type="EMBL" id="KRZ26814.1"/>
    </source>
</evidence>
<name>A0A0V1HIJ1_TRIPS</name>
<proteinExistence type="predicted"/>
<evidence type="ECO:0000313" key="3">
    <source>
        <dbReference type="Proteomes" id="UP000054805"/>
    </source>
</evidence>
<comment type="caution">
    <text evidence="1">The sequence shown here is derived from an EMBL/GenBank/DDBJ whole genome shotgun (WGS) entry which is preliminary data.</text>
</comment>
<protein>
    <submittedName>
        <fullName evidence="1">Uncharacterized protein</fullName>
    </submittedName>
</protein>
<evidence type="ECO:0000313" key="4">
    <source>
        <dbReference type="Proteomes" id="UP000054826"/>
    </source>
</evidence>
<dbReference type="AlphaFoldDB" id="A0A0V1HIJ1"/>
<organism evidence="1 3">
    <name type="scientific">Trichinella pseudospiralis</name>
    <name type="common">Parasitic roundworm</name>
    <dbReference type="NCBI Taxonomy" id="6337"/>
    <lineage>
        <taxon>Eukaryota</taxon>
        <taxon>Metazoa</taxon>
        <taxon>Ecdysozoa</taxon>
        <taxon>Nematoda</taxon>
        <taxon>Enoplea</taxon>
        <taxon>Dorylaimia</taxon>
        <taxon>Trichinellida</taxon>
        <taxon>Trichinellidae</taxon>
        <taxon>Trichinella</taxon>
    </lineage>
</organism>